<dbReference type="SUPFAM" id="SSF52540">
    <property type="entry name" value="P-loop containing nucleoside triphosphate hydrolases"/>
    <property type="match status" value="1"/>
</dbReference>
<gene>
    <name evidence="2" type="ORF">ADEAN_001040800</name>
</gene>
<dbReference type="EMBL" id="LR877172">
    <property type="protein sequence ID" value="CAD2222854.1"/>
    <property type="molecule type" value="Genomic_DNA"/>
</dbReference>
<sequence>MNTGGLDLFQQSERQLMLSGNRSLRQARCALEDAGEEAATAWVGAIQPLRSLAQQSSGSVPTSSSTLDQHLLGGLRTGWLTELFTTSGCPPGLPVQWAVQTLAEAQSVLWVHTDRTAGTTGAPEMGERLLGVDEFRRVSHRFRCLHAPTLEHFRERLAELGPYLERHHVLGSTPIRLMVIDNFTHMVNTSYMGGREELLARQTAVAEVTHALKRIAGACHMAVLLITNKSAAGVDAQAAGELGRLLQHSVHTRLSLKEYTQTEEGPLLELRVVKCSLCPPVSVFYQLDRARGVYREVPMPHTPPCPVEGVRSALLGSDYQIQPTFLYT</sequence>
<dbReference type="Pfam" id="PF08423">
    <property type="entry name" value="Rad51"/>
    <property type="match status" value="1"/>
</dbReference>
<dbReference type="GO" id="GO:0000150">
    <property type="term" value="F:DNA strand exchange activity"/>
    <property type="evidence" value="ECO:0007669"/>
    <property type="project" value="TreeGrafter"/>
</dbReference>
<keyword evidence="3" id="KW-1185">Reference proteome</keyword>
<dbReference type="Proteomes" id="UP000515908">
    <property type="component" value="Chromosome 28"/>
</dbReference>
<protein>
    <submittedName>
        <fullName evidence="2">Rad51, putative</fullName>
    </submittedName>
</protein>
<dbReference type="InterPro" id="IPR027417">
    <property type="entry name" value="P-loop_NTPase"/>
</dbReference>
<evidence type="ECO:0000259" key="1">
    <source>
        <dbReference type="Pfam" id="PF08423"/>
    </source>
</evidence>
<dbReference type="Gene3D" id="3.40.50.300">
    <property type="entry name" value="P-loop containing nucleotide triphosphate hydrolases"/>
    <property type="match status" value="1"/>
</dbReference>
<dbReference type="InterPro" id="IPR013632">
    <property type="entry name" value="Rad51_C"/>
</dbReference>
<organism evidence="2 3">
    <name type="scientific">Angomonas deanei</name>
    <dbReference type="NCBI Taxonomy" id="59799"/>
    <lineage>
        <taxon>Eukaryota</taxon>
        <taxon>Discoba</taxon>
        <taxon>Euglenozoa</taxon>
        <taxon>Kinetoplastea</taxon>
        <taxon>Metakinetoplastina</taxon>
        <taxon>Trypanosomatida</taxon>
        <taxon>Trypanosomatidae</taxon>
        <taxon>Strigomonadinae</taxon>
        <taxon>Angomonas</taxon>
    </lineage>
</organism>
<dbReference type="PANTHER" id="PTHR22942">
    <property type="entry name" value="RECA/RAD51/RADA DNA STRAND-PAIRING FAMILY MEMBER"/>
    <property type="match status" value="1"/>
</dbReference>
<accession>A0A7G2CV96</accession>
<dbReference type="PANTHER" id="PTHR22942:SF66">
    <property type="entry name" value="RE19845P"/>
    <property type="match status" value="1"/>
</dbReference>
<dbReference type="VEuPathDB" id="TriTrypDB:ADEAN_001040800"/>
<name>A0A7G2CV96_9TRYP</name>
<dbReference type="GO" id="GO:0003690">
    <property type="term" value="F:double-stranded DNA binding"/>
    <property type="evidence" value="ECO:0007669"/>
    <property type="project" value="TreeGrafter"/>
</dbReference>
<evidence type="ECO:0000313" key="2">
    <source>
        <dbReference type="EMBL" id="CAD2222854.1"/>
    </source>
</evidence>
<feature type="domain" description="Rad51-like C-terminal" evidence="1">
    <location>
        <begin position="60"/>
        <end position="258"/>
    </location>
</feature>
<dbReference type="GO" id="GO:0003697">
    <property type="term" value="F:single-stranded DNA binding"/>
    <property type="evidence" value="ECO:0007669"/>
    <property type="project" value="TreeGrafter"/>
</dbReference>
<dbReference type="GO" id="GO:0042148">
    <property type="term" value="P:DNA strand invasion"/>
    <property type="evidence" value="ECO:0007669"/>
    <property type="project" value="TreeGrafter"/>
</dbReference>
<proteinExistence type="predicted"/>
<dbReference type="AlphaFoldDB" id="A0A7G2CV96"/>
<reference evidence="2 3" key="1">
    <citation type="submission" date="2020-08" db="EMBL/GenBank/DDBJ databases">
        <authorList>
            <person name="Newling K."/>
            <person name="Davey J."/>
            <person name="Forrester S."/>
        </authorList>
    </citation>
    <scope>NUCLEOTIDE SEQUENCE [LARGE SCALE GENOMIC DNA]</scope>
    <source>
        <strain evidence="3">Crithidia deanei Carvalho (ATCC PRA-265)</strain>
    </source>
</reference>
<dbReference type="GO" id="GO:0008094">
    <property type="term" value="F:ATP-dependent activity, acting on DNA"/>
    <property type="evidence" value="ECO:0007669"/>
    <property type="project" value="TreeGrafter"/>
</dbReference>
<dbReference type="GO" id="GO:0006312">
    <property type="term" value="P:mitotic recombination"/>
    <property type="evidence" value="ECO:0007669"/>
    <property type="project" value="TreeGrafter"/>
</dbReference>
<evidence type="ECO:0000313" key="3">
    <source>
        <dbReference type="Proteomes" id="UP000515908"/>
    </source>
</evidence>
<dbReference type="GO" id="GO:0000730">
    <property type="term" value="P:DNA recombinase assembly"/>
    <property type="evidence" value="ECO:0007669"/>
    <property type="project" value="TreeGrafter"/>
</dbReference>